<dbReference type="EMBL" id="CAEZYX010000047">
    <property type="protein sequence ID" value="CAB4741761.1"/>
    <property type="molecule type" value="Genomic_DNA"/>
</dbReference>
<dbReference type="GO" id="GO:0005996">
    <property type="term" value="P:monosaccharide metabolic process"/>
    <property type="evidence" value="ECO:0007669"/>
    <property type="project" value="TreeGrafter"/>
</dbReference>
<proteinExistence type="predicted"/>
<dbReference type="InterPro" id="IPR036291">
    <property type="entry name" value="NAD(P)-bd_dom_sf"/>
</dbReference>
<dbReference type="EMBL" id="CAEZWY010000054">
    <property type="protein sequence ID" value="CAB4671699.1"/>
    <property type="molecule type" value="Genomic_DNA"/>
</dbReference>
<dbReference type="EMBL" id="CAFBQT010000058">
    <property type="protein sequence ID" value="CAB5063686.1"/>
    <property type="molecule type" value="Genomic_DNA"/>
</dbReference>
<organism evidence="5">
    <name type="scientific">freshwater metagenome</name>
    <dbReference type="NCBI Taxonomy" id="449393"/>
    <lineage>
        <taxon>unclassified sequences</taxon>
        <taxon>metagenomes</taxon>
        <taxon>ecological metagenomes</taxon>
    </lineage>
</organism>
<feature type="domain" description="NAD-dependent epimerase/dehydratase" evidence="1">
    <location>
        <begin position="3"/>
        <end position="215"/>
    </location>
</feature>
<accession>A0A6J7K4D1</accession>
<dbReference type="EMBL" id="CAFBNI010000101">
    <property type="protein sequence ID" value="CAB4949184.1"/>
    <property type="molecule type" value="Genomic_DNA"/>
</dbReference>
<protein>
    <submittedName>
        <fullName evidence="5">Unannotated protein</fullName>
    </submittedName>
</protein>
<evidence type="ECO:0000313" key="3">
    <source>
        <dbReference type="EMBL" id="CAB4741761.1"/>
    </source>
</evidence>
<dbReference type="EMBL" id="CAFBPL010000049">
    <property type="protein sequence ID" value="CAB5015640.1"/>
    <property type="molecule type" value="Genomic_DNA"/>
</dbReference>
<evidence type="ECO:0000313" key="7">
    <source>
        <dbReference type="EMBL" id="CAB5015640.1"/>
    </source>
</evidence>
<dbReference type="InterPro" id="IPR001509">
    <property type="entry name" value="Epimerase_deHydtase"/>
</dbReference>
<evidence type="ECO:0000259" key="1">
    <source>
        <dbReference type="Pfam" id="PF01370"/>
    </source>
</evidence>
<dbReference type="GO" id="GO:0003978">
    <property type="term" value="F:UDP-glucose 4-epimerase activity"/>
    <property type="evidence" value="ECO:0007669"/>
    <property type="project" value="TreeGrafter"/>
</dbReference>
<dbReference type="EMBL" id="CAFAAT010000058">
    <property type="protein sequence ID" value="CAB4806124.1"/>
    <property type="molecule type" value="Genomic_DNA"/>
</dbReference>
<dbReference type="AlphaFoldDB" id="A0A6J7K4D1"/>
<dbReference type="Gene3D" id="3.40.50.720">
    <property type="entry name" value="NAD(P)-binding Rossmann-like Domain"/>
    <property type="match status" value="1"/>
</dbReference>
<evidence type="ECO:0000313" key="6">
    <source>
        <dbReference type="EMBL" id="CAB4980288.1"/>
    </source>
</evidence>
<gene>
    <name evidence="2" type="ORF">UFOPK2312_00603</name>
    <name evidence="3" type="ORF">UFOPK2802_00588</name>
    <name evidence="4" type="ORF">UFOPK3083_00629</name>
    <name evidence="5" type="ORF">UFOPK3783_00765</name>
    <name evidence="6" type="ORF">UFOPK3948_00704</name>
    <name evidence="7" type="ORF">UFOPK4113_00537</name>
    <name evidence="8" type="ORF">UFOPK4355_00581</name>
</gene>
<dbReference type="Pfam" id="PF01370">
    <property type="entry name" value="Epimerase"/>
    <property type="match status" value="1"/>
</dbReference>
<evidence type="ECO:0000313" key="4">
    <source>
        <dbReference type="EMBL" id="CAB4806124.1"/>
    </source>
</evidence>
<evidence type="ECO:0000313" key="5">
    <source>
        <dbReference type="EMBL" id="CAB4949184.1"/>
    </source>
</evidence>
<evidence type="ECO:0000313" key="2">
    <source>
        <dbReference type="EMBL" id="CAB4671699.1"/>
    </source>
</evidence>
<dbReference type="PANTHER" id="PTHR43725">
    <property type="entry name" value="UDP-GLUCOSE 4-EPIMERASE"/>
    <property type="match status" value="1"/>
</dbReference>
<dbReference type="SUPFAM" id="SSF51735">
    <property type="entry name" value="NAD(P)-binding Rossmann-fold domains"/>
    <property type="match status" value="1"/>
</dbReference>
<dbReference type="PANTHER" id="PTHR43725:SF32">
    <property type="entry name" value="NAD-DEPENDENT EPIMERASE_DEHYDRATASE DOMAIN-CONTAINING PROTEIN"/>
    <property type="match status" value="1"/>
</dbReference>
<sequence length="321" mass="35907">MKVLLFGGTRFMGRYVLKALLEQGADVTIANRGTREENIGATNVICDRSQPGALEQFANSKFDVVIDFSAYASAWVEEAGNFFANKIEKYIFISTGAVYSSSNIFPITEDFPKGPPHPFADYAREKNRSEALLQEFSNKGFFTTTACRLPFVLGPDNYEDRESFAFSRLLKGLPILLGNGGKSIHSFVYAGDVADAIVAIINAGKKVDKQAFNIATQQATTSRGFVELAAKVCKKETNLLPYNPDDFALDVANFDLRNVAFPFPENNGYLGSEKIKETIGFVPKHNLESMLEIYFKWWLEKGDLEPKEYPLEQRILEKLNK</sequence>
<dbReference type="GO" id="GO:0005829">
    <property type="term" value="C:cytosol"/>
    <property type="evidence" value="ECO:0007669"/>
    <property type="project" value="TreeGrafter"/>
</dbReference>
<name>A0A6J7K4D1_9ZZZZ</name>
<reference evidence="5" key="1">
    <citation type="submission" date="2020-05" db="EMBL/GenBank/DDBJ databases">
        <authorList>
            <person name="Chiriac C."/>
            <person name="Salcher M."/>
            <person name="Ghai R."/>
            <person name="Kavagutti S V."/>
        </authorList>
    </citation>
    <scope>NUCLEOTIDE SEQUENCE</scope>
</reference>
<evidence type="ECO:0000313" key="8">
    <source>
        <dbReference type="EMBL" id="CAB5063686.1"/>
    </source>
</evidence>
<dbReference type="EMBL" id="CAFBOI010000077">
    <property type="protein sequence ID" value="CAB4980288.1"/>
    <property type="molecule type" value="Genomic_DNA"/>
</dbReference>